<protein>
    <submittedName>
        <fullName evidence="3">Endonuclease/exonuclease/phosphatase (EEP) superfamily protein YafD</fullName>
    </submittedName>
</protein>
<reference evidence="3 4" key="1">
    <citation type="submission" date="2020-07" db="EMBL/GenBank/DDBJ databases">
        <title>Sequencing the genomes of 1000 actinobacteria strains.</title>
        <authorList>
            <person name="Klenk H.-P."/>
        </authorList>
    </citation>
    <scope>NUCLEOTIDE SEQUENCE [LARGE SCALE GENOMIC DNA]</scope>
    <source>
        <strain evidence="3 4">DSM 45772</strain>
    </source>
</reference>
<evidence type="ECO:0000256" key="1">
    <source>
        <dbReference type="SAM" id="Phobius"/>
    </source>
</evidence>
<keyword evidence="4" id="KW-1185">Reference proteome</keyword>
<keyword evidence="1" id="KW-0472">Membrane</keyword>
<dbReference type="RefSeq" id="WP_179794866.1">
    <property type="nucleotide sequence ID" value="NZ_BAABHP010000014.1"/>
</dbReference>
<keyword evidence="1" id="KW-0812">Transmembrane</keyword>
<dbReference type="Pfam" id="PF03372">
    <property type="entry name" value="Exo_endo_phos"/>
    <property type="match status" value="1"/>
</dbReference>
<sequence length="328" mass="33511">MPGAPSIVGAVVLAGIVGVVLFPEALGLDERSPFVQVVAFRPQLATVALVLAALAAFGAWRRAAAGTLVVALAVGLVSGIGVADVAGRTVGSATVTGTSGGLVVLALNTYTGDADADDLAALIQARNPDLVSLPEARGDLRRRLDSRLDEGQGGTGYRSYSADDADDASGMTVFVRSSLGRPTVTQDRDGTYPAIVVDLPRSAPGVASGLRFVADHPRSPKPGDTFGWVRDVGRLARWCDADRPTIIAGDMNATADHALFRSATADCTDAGSATGDGVTGTWPSWVPAFLGAQIDHVLVTGGPRPLGFEIAPVGGTDHRAVLARIGPG</sequence>
<keyword evidence="3" id="KW-0269">Exonuclease</keyword>
<dbReference type="InterPro" id="IPR005135">
    <property type="entry name" value="Endo/exonuclease/phosphatase"/>
</dbReference>
<organism evidence="3 4">
    <name type="scientific">Actinomycetospora corticicola</name>
    <dbReference type="NCBI Taxonomy" id="663602"/>
    <lineage>
        <taxon>Bacteria</taxon>
        <taxon>Bacillati</taxon>
        <taxon>Actinomycetota</taxon>
        <taxon>Actinomycetes</taxon>
        <taxon>Pseudonocardiales</taxon>
        <taxon>Pseudonocardiaceae</taxon>
        <taxon>Actinomycetospora</taxon>
    </lineage>
</organism>
<keyword evidence="3" id="KW-0540">Nuclease</keyword>
<evidence type="ECO:0000313" key="3">
    <source>
        <dbReference type="EMBL" id="NYD37293.1"/>
    </source>
</evidence>
<feature type="transmembrane region" description="Helical" evidence="1">
    <location>
        <begin position="38"/>
        <end position="57"/>
    </location>
</feature>
<dbReference type="Proteomes" id="UP000535890">
    <property type="component" value="Unassembled WGS sequence"/>
</dbReference>
<keyword evidence="1" id="KW-1133">Transmembrane helix</keyword>
<dbReference type="GO" id="GO:0004527">
    <property type="term" value="F:exonuclease activity"/>
    <property type="evidence" value="ECO:0007669"/>
    <property type="project" value="UniProtKB-KW"/>
</dbReference>
<keyword evidence="3" id="KW-0378">Hydrolase</keyword>
<feature type="domain" description="Endonuclease/exonuclease/phosphatase" evidence="2">
    <location>
        <begin position="107"/>
        <end position="318"/>
    </location>
</feature>
<name>A0A7Y9DXE0_9PSEU</name>
<dbReference type="SUPFAM" id="SSF56219">
    <property type="entry name" value="DNase I-like"/>
    <property type="match status" value="1"/>
</dbReference>
<dbReference type="GO" id="GO:0004519">
    <property type="term" value="F:endonuclease activity"/>
    <property type="evidence" value="ECO:0007669"/>
    <property type="project" value="UniProtKB-KW"/>
</dbReference>
<dbReference type="InterPro" id="IPR036691">
    <property type="entry name" value="Endo/exonu/phosph_ase_sf"/>
</dbReference>
<evidence type="ECO:0000313" key="4">
    <source>
        <dbReference type="Proteomes" id="UP000535890"/>
    </source>
</evidence>
<dbReference type="AlphaFoldDB" id="A0A7Y9DXE0"/>
<proteinExistence type="predicted"/>
<comment type="caution">
    <text evidence="3">The sequence shown here is derived from an EMBL/GenBank/DDBJ whole genome shotgun (WGS) entry which is preliminary data.</text>
</comment>
<dbReference type="Gene3D" id="3.60.10.10">
    <property type="entry name" value="Endonuclease/exonuclease/phosphatase"/>
    <property type="match status" value="1"/>
</dbReference>
<dbReference type="EMBL" id="JACCBN010000001">
    <property type="protein sequence ID" value="NYD37293.1"/>
    <property type="molecule type" value="Genomic_DNA"/>
</dbReference>
<evidence type="ECO:0000259" key="2">
    <source>
        <dbReference type="Pfam" id="PF03372"/>
    </source>
</evidence>
<keyword evidence="3" id="KW-0255">Endonuclease</keyword>
<gene>
    <name evidence="3" type="ORF">BJ983_003395</name>
</gene>
<feature type="transmembrane region" description="Helical" evidence="1">
    <location>
        <begin position="6"/>
        <end position="26"/>
    </location>
</feature>
<accession>A0A7Y9DXE0</accession>
<feature type="transmembrane region" description="Helical" evidence="1">
    <location>
        <begin position="63"/>
        <end position="83"/>
    </location>
</feature>